<gene>
    <name evidence="2" type="ORF">Hsar01_00656</name>
</gene>
<evidence type="ECO:0000313" key="3">
    <source>
        <dbReference type="Proteomes" id="UP001476282"/>
    </source>
</evidence>
<protein>
    <recommendedName>
        <fullName evidence="4">Fibronectin type-III domain-containing protein</fullName>
    </recommendedName>
</protein>
<dbReference type="RefSeq" id="WP_353565599.1">
    <property type="nucleotide sequence ID" value="NZ_BAABRI010000003.1"/>
</dbReference>
<reference evidence="2 3" key="1">
    <citation type="submission" date="2024-02" db="EMBL/GenBank/DDBJ databases">
        <title>Haloferula sargassicola NBRC 104335.</title>
        <authorList>
            <person name="Ichikawa N."/>
            <person name="Katano-Makiyama Y."/>
            <person name="Hidaka K."/>
        </authorList>
    </citation>
    <scope>NUCLEOTIDE SEQUENCE [LARGE SCALE GENOMIC DNA]</scope>
    <source>
        <strain evidence="2 3">NBRC 104335</strain>
    </source>
</reference>
<keyword evidence="1" id="KW-0732">Signal</keyword>
<feature type="signal peptide" evidence="1">
    <location>
        <begin position="1"/>
        <end position="19"/>
    </location>
</feature>
<name>A0ABP9UL90_9BACT</name>
<evidence type="ECO:0000256" key="1">
    <source>
        <dbReference type="SAM" id="SignalP"/>
    </source>
</evidence>
<evidence type="ECO:0000313" key="2">
    <source>
        <dbReference type="EMBL" id="GAA5481447.1"/>
    </source>
</evidence>
<evidence type="ECO:0008006" key="4">
    <source>
        <dbReference type="Google" id="ProtNLM"/>
    </source>
</evidence>
<accession>A0ABP9UL90</accession>
<proteinExistence type="predicted"/>
<sequence>MSDRNLVLLLSLLGLPAMAETVSVNFVGNAGAGGSVAAGDTAGVAPAAHWNDVTTSGSALVDDSGAASPITVTFSVGGWANPENGGDSPDARLMKGYLDIGGPGATTVTLNGLDPAKTYRVYLYSDGQNASFGEPVSRTGTFVLGGITTGITDTAGEQFEGAYQRVYPGTTGEGNYTDVNLTGSASYSISIRGSAADGLDNLFRAPLNALQIVAVAE</sequence>
<keyword evidence="3" id="KW-1185">Reference proteome</keyword>
<feature type="chain" id="PRO_5047005979" description="Fibronectin type-III domain-containing protein" evidence="1">
    <location>
        <begin position="20"/>
        <end position="217"/>
    </location>
</feature>
<comment type="caution">
    <text evidence="2">The sequence shown here is derived from an EMBL/GenBank/DDBJ whole genome shotgun (WGS) entry which is preliminary data.</text>
</comment>
<dbReference type="Proteomes" id="UP001476282">
    <property type="component" value="Unassembled WGS sequence"/>
</dbReference>
<dbReference type="EMBL" id="BAABRI010000003">
    <property type="protein sequence ID" value="GAA5481447.1"/>
    <property type="molecule type" value="Genomic_DNA"/>
</dbReference>
<organism evidence="2 3">
    <name type="scientific">Haloferula sargassicola</name>
    <dbReference type="NCBI Taxonomy" id="490096"/>
    <lineage>
        <taxon>Bacteria</taxon>
        <taxon>Pseudomonadati</taxon>
        <taxon>Verrucomicrobiota</taxon>
        <taxon>Verrucomicrobiia</taxon>
        <taxon>Verrucomicrobiales</taxon>
        <taxon>Verrucomicrobiaceae</taxon>
        <taxon>Haloferula</taxon>
    </lineage>
</organism>